<name>A0ABW3L518_9BACI</name>
<proteinExistence type="predicted"/>
<dbReference type="CDD" id="cd11723">
    <property type="entry name" value="YabN_N_like"/>
    <property type="match status" value="1"/>
</dbReference>
<dbReference type="InterPro" id="IPR014777">
    <property type="entry name" value="4pyrrole_Mease_sub1"/>
</dbReference>
<dbReference type="GO" id="GO:0047429">
    <property type="term" value="F:nucleoside triphosphate diphosphatase activity"/>
    <property type="evidence" value="ECO:0007669"/>
    <property type="project" value="UniProtKB-EC"/>
</dbReference>
<dbReference type="InterPro" id="IPR048011">
    <property type="entry name" value="NTP-PPase_MazG-like_C"/>
</dbReference>
<dbReference type="InterPro" id="IPR024180">
    <property type="entry name" value="Tetrapyrrole_Mease/MazG_pred"/>
</dbReference>
<dbReference type="Pfam" id="PF00590">
    <property type="entry name" value="TP_methylase"/>
    <property type="match status" value="1"/>
</dbReference>
<dbReference type="PIRSF" id="PIRSF002845">
    <property type="entry name" value="Ttrprl_mtas_MazG"/>
    <property type="match status" value="1"/>
</dbReference>
<dbReference type="PANTHER" id="PTHR30522:SF0">
    <property type="entry name" value="NUCLEOSIDE TRIPHOSPHATE PYROPHOSPHOHYDROLASE"/>
    <property type="match status" value="1"/>
</dbReference>
<dbReference type="Gene3D" id="3.40.1010.10">
    <property type="entry name" value="Cobalt-precorrin-4 Transmethylase, Domain 1"/>
    <property type="match status" value="1"/>
</dbReference>
<dbReference type="PANTHER" id="PTHR30522">
    <property type="entry name" value="NUCLEOSIDE TRIPHOSPHATE PYROPHOSPHOHYDROLASE"/>
    <property type="match status" value="1"/>
</dbReference>
<dbReference type="Gene3D" id="1.10.287.1080">
    <property type="entry name" value="MazG-like"/>
    <property type="match status" value="2"/>
</dbReference>
<dbReference type="InterPro" id="IPR011551">
    <property type="entry name" value="NTP_PyrPHydrolase_MazG"/>
</dbReference>
<dbReference type="NCBIfam" id="NF007113">
    <property type="entry name" value="PRK09562.1"/>
    <property type="match status" value="1"/>
</dbReference>
<dbReference type="RefSeq" id="WP_386064120.1">
    <property type="nucleotide sequence ID" value="NZ_JBHTKL010000007.1"/>
</dbReference>
<dbReference type="NCBIfam" id="TIGR00444">
    <property type="entry name" value="mazG"/>
    <property type="match status" value="1"/>
</dbReference>
<feature type="domain" description="NTP pyrophosphohydrolase MazG-like" evidence="2">
    <location>
        <begin position="254"/>
        <end position="327"/>
    </location>
</feature>
<evidence type="ECO:0000313" key="4">
    <source>
        <dbReference type="Proteomes" id="UP001596990"/>
    </source>
</evidence>
<dbReference type="EMBL" id="JBHTKL010000007">
    <property type="protein sequence ID" value="MFD1021151.1"/>
    <property type="molecule type" value="Genomic_DNA"/>
</dbReference>
<protein>
    <submittedName>
        <fullName evidence="3">Nucleoside triphosphate pyrophosphohydrolase</fullName>
        <ecNumber evidence="3">3.6.1.9</ecNumber>
    </submittedName>
</protein>
<evidence type="ECO:0000313" key="3">
    <source>
        <dbReference type="EMBL" id="MFD1021151.1"/>
    </source>
</evidence>
<evidence type="ECO:0000259" key="2">
    <source>
        <dbReference type="Pfam" id="PF03819"/>
    </source>
</evidence>
<dbReference type="CDD" id="cd11529">
    <property type="entry name" value="NTP-PPase_MazG_Cterm"/>
    <property type="match status" value="1"/>
</dbReference>
<feature type="domain" description="Tetrapyrrole methylase" evidence="1">
    <location>
        <begin position="5"/>
        <end position="207"/>
    </location>
</feature>
<reference evidence="4" key="1">
    <citation type="journal article" date="2019" name="Int. J. Syst. Evol. Microbiol.">
        <title>The Global Catalogue of Microorganisms (GCM) 10K type strain sequencing project: providing services to taxonomists for standard genome sequencing and annotation.</title>
        <authorList>
            <consortium name="The Broad Institute Genomics Platform"/>
            <consortium name="The Broad Institute Genome Sequencing Center for Infectious Disease"/>
            <person name="Wu L."/>
            <person name="Ma J."/>
        </authorList>
    </citation>
    <scope>NUCLEOTIDE SEQUENCE [LARGE SCALE GENOMIC DNA]</scope>
    <source>
        <strain evidence="4">CCUG 56607</strain>
    </source>
</reference>
<dbReference type="InterPro" id="IPR035996">
    <property type="entry name" value="4pyrrol_Methylase_sf"/>
</dbReference>
<dbReference type="InterPro" id="IPR004518">
    <property type="entry name" value="MazG-like_dom"/>
</dbReference>
<dbReference type="CDD" id="cd11528">
    <property type="entry name" value="NTP-PPase_MazG_Nterm"/>
    <property type="match status" value="1"/>
</dbReference>
<gene>
    <name evidence="3" type="primary">mazG</name>
    <name evidence="3" type="ORF">ACFQ2J_18325</name>
</gene>
<dbReference type="InterPro" id="IPR048015">
    <property type="entry name" value="NTP-PPase_MazG-like_N"/>
</dbReference>
<evidence type="ECO:0000259" key="1">
    <source>
        <dbReference type="Pfam" id="PF00590"/>
    </source>
</evidence>
<accession>A0ABW3L518</accession>
<dbReference type="SUPFAM" id="SSF53790">
    <property type="entry name" value="Tetrapyrrole methylase"/>
    <property type="match status" value="1"/>
</dbReference>
<dbReference type="Pfam" id="PF03819">
    <property type="entry name" value="MazG"/>
    <property type="match status" value="2"/>
</dbReference>
<dbReference type="EC" id="3.6.1.9" evidence="3"/>
<organism evidence="3 4">
    <name type="scientific">Thalassobacillus hwangdonensis</name>
    <dbReference type="NCBI Taxonomy" id="546108"/>
    <lineage>
        <taxon>Bacteria</taxon>
        <taxon>Bacillati</taxon>
        <taxon>Bacillota</taxon>
        <taxon>Bacilli</taxon>
        <taxon>Bacillales</taxon>
        <taxon>Bacillaceae</taxon>
        <taxon>Thalassobacillus</taxon>
    </lineage>
</organism>
<dbReference type="InterPro" id="IPR035013">
    <property type="entry name" value="YabN_N"/>
</dbReference>
<comment type="caution">
    <text evidence="3">The sequence shown here is derived from an EMBL/GenBank/DDBJ whole genome shotgun (WGS) entry which is preliminary data.</text>
</comment>
<dbReference type="Proteomes" id="UP001596990">
    <property type="component" value="Unassembled WGS sequence"/>
</dbReference>
<keyword evidence="3" id="KW-0378">Hydrolase</keyword>
<dbReference type="InterPro" id="IPR000878">
    <property type="entry name" value="4pyrrol_Mease"/>
</dbReference>
<dbReference type="SUPFAM" id="SSF101386">
    <property type="entry name" value="all-alpha NTP pyrophosphatases"/>
    <property type="match status" value="2"/>
</dbReference>
<keyword evidence="4" id="KW-1185">Reference proteome</keyword>
<feature type="domain" description="NTP pyrophosphohydrolase MazG-like" evidence="2">
    <location>
        <begin position="393"/>
        <end position="452"/>
    </location>
</feature>
<sequence>MNAIQIIGLGAGDMDQLPLGIYRKLTGNKANVYVRTEDHPVIEELKKEGVTFTAFDEVYEAHDHFEAVYEDITARLMEAAAEGDILYAVPGHPMLAERTVQLLLQKEKEGSISVRVLGGKSYLDDLYTALKIDPIEGMQFIDGTAFDRNMLHYTNHIIFCQVYDEMIASDVKLQLLEDLPPEYPVTVVTAAGSSDETLTTVPLEELDRTVELNNLTSVYIPPVEKEVLNHQFFRLREVIKALRGPDGCPWDRKQTHESLRKYLIEEAYEVIDAINRQDDDDLAEELGDVLLQVMLHSQIGEDEGYFTVDDVIRSITDKMIRRHPHVFQDVDVESADEVVTNWDEIKKQEKGESPESLLDDIPTSFPALLQAEEIQRKAAKVGFDWKEPAPIWEKVKEEWQEFNEAFQEDDPAKMENELGDLLFAIVNLARYYKINAETALNGTNEKFRTRFKYIEASVKQTGNTLENCTLEELDSYWNEAKKQYKGEI</sequence>